<evidence type="ECO:0000256" key="1">
    <source>
        <dbReference type="ARBA" id="ARBA00009986"/>
    </source>
</evidence>
<dbReference type="InterPro" id="IPR016161">
    <property type="entry name" value="Ald_DH/histidinol_DH"/>
</dbReference>
<dbReference type="InterPro" id="IPR016163">
    <property type="entry name" value="Ald_DH_C"/>
</dbReference>
<gene>
    <name evidence="9" type="ORF">CFBP5477_015035</name>
</gene>
<dbReference type="PROSITE" id="PS00070">
    <property type="entry name" value="ALDEHYDE_DEHYDR_CYS"/>
    <property type="match status" value="1"/>
</dbReference>
<dbReference type="InterPro" id="IPR029510">
    <property type="entry name" value="Ald_DH_CS_GLU"/>
</dbReference>
<dbReference type="PIRSF" id="PIRSF036492">
    <property type="entry name" value="ALDH"/>
    <property type="match status" value="1"/>
</dbReference>
<proteinExistence type="inferred from homology"/>
<dbReference type="PROSITE" id="PS00687">
    <property type="entry name" value="ALDEHYDE_DEHYDR_GLU"/>
    <property type="match status" value="1"/>
</dbReference>
<dbReference type="InterPro" id="IPR016162">
    <property type="entry name" value="Ald_DH_N"/>
</dbReference>
<dbReference type="GO" id="GO:0004029">
    <property type="term" value="F:aldehyde dehydrogenase (NAD+) activity"/>
    <property type="evidence" value="ECO:0007669"/>
    <property type="project" value="TreeGrafter"/>
</dbReference>
<dbReference type="GO" id="GO:0006081">
    <property type="term" value="P:aldehyde metabolic process"/>
    <property type="evidence" value="ECO:0007669"/>
    <property type="project" value="InterPro"/>
</dbReference>
<dbReference type="Pfam" id="PF00171">
    <property type="entry name" value="Aldedh"/>
    <property type="match status" value="1"/>
</dbReference>
<dbReference type="InterPro" id="IPR016160">
    <property type="entry name" value="Ald_DH_CS_CYS"/>
</dbReference>
<evidence type="ECO:0000313" key="10">
    <source>
        <dbReference type="Proteomes" id="UP000298664"/>
    </source>
</evidence>
<organism evidence="9 10">
    <name type="scientific">Agrobacterium larrymoorei</name>
    <dbReference type="NCBI Taxonomy" id="160699"/>
    <lineage>
        <taxon>Bacteria</taxon>
        <taxon>Pseudomonadati</taxon>
        <taxon>Pseudomonadota</taxon>
        <taxon>Alphaproteobacteria</taxon>
        <taxon>Hyphomicrobiales</taxon>
        <taxon>Rhizobiaceae</taxon>
        <taxon>Rhizobium/Agrobacterium group</taxon>
        <taxon>Agrobacterium</taxon>
    </lineage>
</organism>
<dbReference type="RefSeq" id="WP_137396048.1">
    <property type="nucleotide sequence ID" value="NZ_CP124734.1"/>
</dbReference>
<evidence type="ECO:0000256" key="5">
    <source>
        <dbReference type="PIRSR" id="PIRSR036492-1"/>
    </source>
</evidence>
<evidence type="ECO:0000256" key="7">
    <source>
        <dbReference type="RuleBase" id="RU003345"/>
    </source>
</evidence>
<dbReference type="FunFam" id="3.40.605.10:FF:000004">
    <property type="entry name" value="Aldehyde dehydrogenase"/>
    <property type="match status" value="1"/>
</dbReference>
<dbReference type="AlphaFoldDB" id="A0AAF0KEP3"/>
<dbReference type="SUPFAM" id="SSF53720">
    <property type="entry name" value="ALDH-like"/>
    <property type="match status" value="1"/>
</dbReference>
<comment type="similarity">
    <text evidence="1 4 7">Belongs to the aldehyde dehydrogenase family.</text>
</comment>
<sequence>MIENGALDKALSDQRKAFEVDISPSLATRRDRLNRIGQLLKENSQALCEAVSSDFGHRSHYETTMLELVPLMGALRHTRSHLKRWMKVEPRARSIEFMLLGNYVQYQPLGVVGIMVPWNYPVFLALGPLIDVLAAGNRAIIKPSELAPATSALLSALIGKYFSAEEVLVVEGGADVAAAFSALAFDHLIFTGSTAVGKKVMAAAAAHLTPLTLELGGKSPALIAPDYDTNSAARDIVFGKLMNAGQTCIAPDYVLVEKSRLESLVDALVAEVQRRYPSESSAENYTSVLGERSYARLTEVLRECESRGARVVTADIALPKRGRSIAPTFVINPPADCTLMEEEIFGPVLPIIPYEKLDEAIVFIRARPRPLALYLFTGHRATERSVLEKTISGNVTVNGTLLHVAQNDLPFGGVGPSGLGAYHGHDGFKRFSHARGISKVYIFNPARLAMPPYGFMTRLLARLMGRG</sequence>
<evidence type="ECO:0000259" key="8">
    <source>
        <dbReference type="Pfam" id="PF00171"/>
    </source>
</evidence>
<dbReference type="Proteomes" id="UP000298664">
    <property type="component" value="Chromosome Linear"/>
</dbReference>
<feature type="domain" description="Aldehyde dehydrogenase" evidence="8">
    <location>
        <begin position="7"/>
        <end position="434"/>
    </location>
</feature>
<reference evidence="9" key="1">
    <citation type="submission" date="2023-05" db="EMBL/GenBank/DDBJ databases">
        <title>Complete genome sequence of Agrobacterium larrymoorei CFBP5477.</title>
        <authorList>
            <person name="Yen H.-C."/>
            <person name="Chou L."/>
            <person name="Lin Y.-C."/>
            <person name="Lai E.-M."/>
            <person name="Kuo C.-H."/>
        </authorList>
    </citation>
    <scope>NUCLEOTIDE SEQUENCE</scope>
    <source>
        <strain evidence="9">CFBP5477</strain>
    </source>
</reference>
<keyword evidence="2 4" id="KW-0560">Oxidoreductase</keyword>
<dbReference type="PANTHER" id="PTHR43570">
    <property type="entry name" value="ALDEHYDE DEHYDROGENASE"/>
    <property type="match status" value="1"/>
</dbReference>
<feature type="active site" evidence="5">
    <location>
        <position position="248"/>
    </location>
</feature>
<accession>A0AAF0KEP3</accession>
<evidence type="ECO:0000256" key="2">
    <source>
        <dbReference type="ARBA" id="ARBA00023002"/>
    </source>
</evidence>
<dbReference type="CDD" id="cd07133">
    <property type="entry name" value="ALDH_CALDH_CalB"/>
    <property type="match status" value="1"/>
</dbReference>
<dbReference type="EMBL" id="CP124734">
    <property type="protein sequence ID" value="WHA42595.1"/>
    <property type="molecule type" value="Genomic_DNA"/>
</dbReference>
<name>A0AAF0KEP3_9HYPH</name>
<evidence type="ECO:0000313" key="9">
    <source>
        <dbReference type="EMBL" id="WHA42595.1"/>
    </source>
</evidence>
<feature type="active site" evidence="5 6">
    <location>
        <position position="214"/>
    </location>
</feature>
<dbReference type="InterPro" id="IPR012394">
    <property type="entry name" value="Aldehyde_DH_NAD(P)"/>
</dbReference>
<protein>
    <recommendedName>
        <fullName evidence="4">Aldehyde dehydrogenase</fullName>
    </recommendedName>
</protein>
<dbReference type="InterPro" id="IPR015590">
    <property type="entry name" value="Aldehyde_DH_dom"/>
</dbReference>
<keyword evidence="3" id="KW-0520">NAD</keyword>
<evidence type="ECO:0000256" key="3">
    <source>
        <dbReference type="ARBA" id="ARBA00023027"/>
    </source>
</evidence>
<evidence type="ECO:0000256" key="6">
    <source>
        <dbReference type="PROSITE-ProRule" id="PRU10007"/>
    </source>
</evidence>
<dbReference type="Gene3D" id="3.40.605.10">
    <property type="entry name" value="Aldehyde Dehydrogenase, Chain A, domain 1"/>
    <property type="match status" value="1"/>
</dbReference>
<dbReference type="Gene3D" id="3.40.309.10">
    <property type="entry name" value="Aldehyde Dehydrogenase, Chain A, domain 2"/>
    <property type="match status" value="1"/>
</dbReference>
<dbReference type="GO" id="GO:0005737">
    <property type="term" value="C:cytoplasm"/>
    <property type="evidence" value="ECO:0007669"/>
    <property type="project" value="TreeGrafter"/>
</dbReference>
<evidence type="ECO:0000256" key="4">
    <source>
        <dbReference type="PIRNR" id="PIRNR036492"/>
    </source>
</evidence>
<dbReference type="PANTHER" id="PTHR43570:SF20">
    <property type="entry name" value="ALDEHYDE DEHYDROGENASE ALDX-RELATED"/>
    <property type="match status" value="1"/>
</dbReference>